<accession>V2Q9J4</accession>
<evidence type="ECO:0000313" key="1">
    <source>
        <dbReference type="EMBL" id="USF22965.1"/>
    </source>
</evidence>
<organism evidence="1 2">
    <name type="scientific">Mucispirillum schaedleri ASF457</name>
    <dbReference type="NCBI Taxonomy" id="1379858"/>
    <lineage>
        <taxon>Bacteria</taxon>
        <taxon>Pseudomonadati</taxon>
        <taxon>Deferribacterota</taxon>
        <taxon>Deferribacteres</taxon>
        <taxon>Deferribacterales</taxon>
        <taxon>Mucispirillaceae</taxon>
        <taxon>Mucispirillum</taxon>
    </lineage>
</organism>
<gene>
    <name evidence="1" type="ORF">N508_000017</name>
</gene>
<keyword evidence="2" id="KW-1185">Reference proteome</keyword>
<name>V2Q9J4_9BACT</name>
<dbReference type="EMBL" id="CP097562">
    <property type="protein sequence ID" value="USF22965.1"/>
    <property type="molecule type" value="Genomic_DNA"/>
</dbReference>
<protein>
    <submittedName>
        <fullName evidence="1">Uncharacterized protein</fullName>
    </submittedName>
</protein>
<reference evidence="1" key="3">
    <citation type="submission" date="2022-06" db="EMBL/GenBank/DDBJ databases">
        <title>Resources to Facilitate Use of the Altered Schaedler Flora (ASF) Mouse Model to Study Microbiome Function.</title>
        <authorList>
            <person name="Proctor A."/>
            <person name="Parvinroo S."/>
            <person name="Richie T."/>
            <person name="Jia X."/>
            <person name="Lee S.T.M."/>
            <person name="Karp P.D."/>
            <person name="Paley S."/>
            <person name="Kostic A.D."/>
            <person name="Pierre J.F."/>
            <person name="Wannemuehler M.J."/>
            <person name="Phillips G.J."/>
        </authorList>
    </citation>
    <scope>NUCLEOTIDE SEQUENCE</scope>
    <source>
        <strain evidence="1">ASF457</strain>
    </source>
</reference>
<dbReference type="RefSeq" id="WP_023276786.1">
    <property type="nucleotide sequence ID" value="NZ_CP097562.1"/>
</dbReference>
<dbReference type="KEGG" id="msch:N508_000017"/>
<proteinExistence type="predicted"/>
<reference evidence="1" key="1">
    <citation type="journal article" date="2014" name="Genome Announc.">
        <title>Draft genome sequences of the altered schaedler flora, a defined bacterial community from gnotobiotic mice.</title>
        <authorList>
            <person name="Wannemuehler M.J."/>
            <person name="Overstreet A.M."/>
            <person name="Ward D.V."/>
            <person name="Phillips G.J."/>
        </authorList>
    </citation>
    <scope>NUCLEOTIDE SEQUENCE</scope>
    <source>
        <strain evidence="1">ASF457</strain>
    </source>
</reference>
<reference evidence="1" key="2">
    <citation type="submission" date="2022-05" db="EMBL/GenBank/DDBJ databases">
        <authorList>
            <person name="Proctor A.L."/>
            <person name="Phillips G.J."/>
            <person name="Wannemuehler M.J."/>
        </authorList>
    </citation>
    <scope>NUCLEOTIDE SEQUENCE</scope>
    <source>
        <strain evidence="1">ASF457</strain>
    </source>
</reference>
<evidence type="ECO:0000313" key="2">
    <source>
        <dbReference type="Proteomes" id="UP000017429"/>
    </source>
</evidence>
<dbReference type="AlphaFoldDB" id="V2Q9J4"/>
<dbReference type="Proteomes" id="UP000017429">
    <property type="component" value="Chromosome"/>
</dbReference>
<sequence>MELNKQSSDIIAVYPSVLRAFSYIIFGLILLITSISFISTNKQVIYIIIPFILGTVTAVYGIINLALRNRPIILFDKFGFLYSNYTHAKLFIPKDMIMAVSLRNTPNKRLIITLKPIEKDYKTYLKNIRLPSHIQMCPQNTSKLRENNIIISTENLNANNAVLSKKLQNYLNIQ</sequence>